<sequence>MKFTILLLILVGISIQLSNSLELFFYLYTEKDCNGDVEGIVSSTDCAIYYPVKYGSKYRVYYAHDNPFCQISSGPVGEILMKLKDRHCKNMELNEYPGFQSLRIIIHSDSDNYTFIRPDYCVYQMQTFSNCTQAQVTNIKSGTCLKHSVSNYTLVRCSENSQSTTISSCTDEDCSNCIQPRVIPFSDTCGFGVVAASPSNILKPFYIFIIILVIILTMVINI</sequence>
<dbReference type="Proteomes" id="UP000076078">
    <property type="component" value="Unassembled WGS sequence"/>
</dbReference>
<gene>
    <name evidence="3" type="ORF">DLAC_03658</name>
</gene>
<keyword evidence="1" id="KW-0812">Transmembrane</keyword>
<reference evidence="3 4" key="1">
    <citation type="submission" date="2015-12" db="EMBL/GenBank/DDBJ databases">
        <title>Dictyostelia acquired genes for synthesis and detection of signals that induce cell-type specialization by lateral gene transfer from prokaryotes.</title>
        <authorList>
            <person name="Gloeckner G."/>
            <person name="Schaap P."/>
        </authorList>
    </citation>
    <scope>NUCLEOTIDE SEQUENCE [LARGE SCALE GENOMIC DNA]</scope>
    <source>
        <strain evidence="3 4">TK</strain>
    </source>
</reference>
<feature type="signal peptide" evidence="2">
    <location>
        <begin position="1"/>
        <end position="20"/>
    </location>
</feature>
<comment type="caution">
    <text evidence="3">The sequence shown here is derived from an EMBL/GenBank/DDBJ whole genome shotgun (WGS) entry which is preliminary data.</text>
</comment>
<dbReference type="AlphaFoldDB" id="A0A152A0I0"/>
<keyword evidence="4" id="KW-1185">Reference proteome</keyword>
<evidence type="ECO:0000256" key="2">
    <source>
        <dbReference type="SAM" id="SignalP"/>
    </source>
</evidence>
<keyword evidence="1" id="KW-1133">Transmembrane helix</keyword>
<proteinExistence type="predicted"/>
<keyword evidence="2" id="KW-0732">Signal</keyword>
<protein>
    <recommendedName>
        <fullName evidence="5">Transmembrane protein</fullName>
    </recommendedName>
</protein>
<organism evidence="3 4">
    <name type="scientific">Tieghemostelium lacteum</name>
    <name type="common">Slime mold</name>
    <name type="synonym">Dictyostelium lacteum</name>
    <dbReference type="NCBI Taxonomy" id="361077"/>
    <lineage>
        <taxon>Eukaryota</taxon>
        <taxon>Amoebozoa</taxon>
        <taxon>Evosea</taxon>
        <taxon>Eumycetozoa</taxon>
        <taxon>Dictyostelia</taxon>
        <taxon>Dictyosteliales</taxon>
        <taxon>Raperosteliaceae</taxon>
        <taxon>Tieghemostelium</taxon>
    </lineage>
</organism>
<evidence type="ECO:0000256" key="1">
    <source>
        <dbReference type="SAM" id="Phobius"/>
    </source>
</evidence>
<feature type="chain" id="PRO_5007593469" description="Transmembrane protein" evidence="2">
    <location>
        <begin position="21"/>
        <end position="222"/>
    </location>
</feature>
<evidence type="ECO:0000313" key="3">
    <source>
        <dbReference type="EMBL" id="KYQ99719.1"/>
    </source>
</evidence>
<dbReference type="EMBL" id="LODT01000020">
    <property type="protein sequence ID" value="KYQ99719.1"/>
    <property type="molecule type" value="Genomic_DNA"/>
</dbReference>
<evidence type="ECO:0000313" key="4">
    <source>
        <dbReference type="Proteomes" id="UP000076078"/>
    </source>
</evidence>
<name>A0A152A0I0_TIELA</name>
<keyword evidence="1" id="KW-0472">Membrane</keyword>
<evidence type="ECO:0008006" key="5">
    <source>
        <dbReference type="Google" id="ProtNLM"/>
    </source>
</evidence>
<dbReference type="InParanoid" id="A0A152A0I0"/>
<accession>A0A152A0I0</accession>
<feature type="transmembrane region" description="Helical" evidence="1">
    <location>
        <begin position="205"/>
        <end position="221"/>
    </location>
</feature>